<gene>
    <name evidence="1" type="ORF">GCM10010862_01720</name>
</gene>
<evidence type="ECO:0000313" key="1">
    <source>
        <dbReference type="EMBL" id="GLQ52914.1"/>
    </source>
</evidence>
<protein>
    <submittedName>
        <fullName evidence="1">Uncharacterized protein</fullName>
    </submittedName>
</protein>
<dbReference type="Proteomes" id="UP001156691">
    <property type="component" value="Unassembled WGS sequence"/>
</dbReference>
<sequence length="59" mass="6137">MVDDEPHRSVGAVPNEIDDAFGETLVAHVGHGNQKLAFETIHIVSLGPPPSPANPGKGI</sequence>
<comment type="caution">
    <text evidence="1">The sequence shown here is derived from an EMBL/GenBank/DDBJ whole genome shotgun (WGS) entry which is preliminary data.</text>
</comment>
<evidence type="ECO:0000313" key="2">
    <source>
        <dbReference type="Proteomes" id="UP001156691"/>
    </source>
</evidence>
<proteinExistence type="predicted"/>
<name>A0ABQ5VYP3_9HYPH</name>
<organism evidence="1 2">
    <name type="scientific">Devosia nitrariae</name>
    <dbReference type="NCBI Taxonomy" id="2071872"/>
    <lineage>
        <taxon>Bacteria</taxon>
        <taxon>Pseudomonadati</taxon>
        <taxon>Pseudomonadota</taxon>
        <taxon>Alphaproteobacteria</taxon>
        <taxon>Hyphomicrobiales</taxon>
        <taxon>Devosiaceae</taxon>
        <taxon>Devosia</taxon>
    </lineage>
</organism>
<keyword evidence="2" id="KW-1185">Reference proteome</keyword>
<reference evidence="2" key="1">
    <citation type="journal article" date="2019" name="Int. J. Syst. Evol. Microbiol.">
        <title>The Global Catalogue of Microorganisms (GCM) 10K type strain sequencing project: providing services to taxonomists for standard genome sequencing and annotation.</title>
        <authorList>
            <consortium name="The Broad Institute Genomics Platform"/>
            <consortium name="The Broad Institute Genome Sequencing Center for Infectious Disease"/>
            <person name="Wu L."/>
            <person name="Ma J."/>
        </authorList>
    </citation>
    <scope>NUCLEOTIDE SEQUENCE [LARGE SCALE GENOMIC DNA]</scope>
    <source>
        <strain evidence="2">NBRC 112416</strain>
    </source>
</reference>
<dbReference type="EMBL" id="BSNS01000002">
    <property type="protein sequence ID" value="GLQ52914.1"/>
    <property type="molecule type" value="Genomic_DNA"/>
</dbReference>
<accession>A0ABQ5VYP3</accession>